<dbReference type="GeneID" id="31787578"/>
<keyword evidence="2" id="KW-1185">Reference proteome</keyword>
<name>D2RYS3_HALTV</name>
<reference evidence="1 2" key="1">
    <citation type="journal article" date="2010" name="Stand. Genomic Sci.">
        <title>Complete genome sequence of Haloterrigena turkmenica type strain (4k).</title>
        <authorList>
            <person name="Saunders E."/>
            <person name="Tindall B.J."/>
            <person name="Fahnrich R."/>
            <person name="Lapidus A."/>
            <person name="Copeland A."/>
            <person name="Del Rio T.G."/>
            <person name="Lucas S."/>
            <person name="Chen F."/>
            <person name="Tice H."/>
            <person name="Cheng J.F."/>
            <person name="Han C."/>
            <person name="Detter J.C."/>
            <person name="Bruce D."/>
            <person name="Goodwin L."/>
            <person name="Chain P."/>
            <person name="Pitluck S."/>
            <person name="Pati A."/>
            <person name="Ivanova N."/>
            <person name="Mavromatis K."/>
            <person name="Chen A."/>
            <person name="Palaniappan K."/>
            <person name="Land M."/>
            <person name="Hauser L."/>
            <person name="Chang Y.J."/>
            <person name="Jeffries C.D."/>
            <person name="Brettin T."/>
            <person name="Rohde M."/>
            <person name="Goker M."/>
            <person name="Bristow J."/>
            <person name="Eisen J.A."/>
            <person name="Markowitz V."/>
            <person name="Hugenholtz P."/>
            <person name="Klenk H.P."/>
            <person name="Kyrpides N.C."/>
        </authorList>
    </citation>
    <scope>NUCLEOTIDE SEQUENCE [LARGE SCALE GENOMIC DNA]</scope>
    <source>
        <strain evidence="2">ATCC 51198 / DSM 5511 / JCM 9101 / NCIMB 13204 / VKM B-1734 / 4k</strain>
    </source>
</reference>
<dbReference type="Proteomes" id="UP000001903">
    <property type="component" value="Chromosome"/>
</dbReference>
<dbReference type="EMBL" id="CP001860">
    <property type="protein sequence ID" value="ADB61891.1"/>
    <property type="molecule type" value="Genomic_DNA"/>
</dbReference>
<dbReference type="AlphaFoldDB" id="D2RYS3"/>
<dbReference type="KEGG" id="htu:Htur_3024"/>
<evidence type="ECO:0000313" key="2">
    <source>
        <dbReference type="Proteomes" id="UP000001903"/>
    </source>
</evidence>
<dbReference type="HOGENOM" id="CLU_1048094_0_0_2"/>
<proteinExistence type="predicted"/>
<protein>
    <submittedName>
        <fullName evidence="1">Uncharacterized protein</fullName>
    </submittedName>
</protein>
<dbReference type="RefSeq" id="WP_012944155.1">
    <property type="nucleotide sequence ID" value="NC_013743.1"/>
</dbReference>
<gene>
    <name evidence="1" type="ordered locus">Htur_3024</name>
</gene>
<accession>D2RYS3</accession>
<sequence length="265" mass="27538">MSNRTPELATRLADDARAALTAVINRDTGRTGADTQAAIERAKANRQQRQRAPRVIELEPNAVAGTPLEGTITVLGAETGSDLLADFEHAVEADDAALARDVQARLAEAIETDVDADAPALTDVVYHDRTVVTAPVGSNRFGAAMAPYDGGSLDHSAFEVREHVADGADVECEYRIIVAPPTSERVEEDAAAAAPDDADDAAIVFGPAHASVAWAFAAGVVVGVALGPSGSTDPALHQLEGQVAGEFEPSASVQELMSARDELHG</sequence>
<dbReference type="STRING" id="543526.Htur_3024"/>
<organism evidence="1 2">
    <name type="scientific">Haloterrigena turkmenica (strain ATCC 51198 / DSM 5511 / JCM 9101 / NCIMB 13204 / VKM B-1734 / 4k)</name>
    <name type="common">Halococcus turkmenicus</name>
    <dbReference type="NCBI Taxonomy" id="543526"/>
    <lineage>
        <taxon>Archaea</taxon>
        <taxon>Methanobacteriati</taxon>
        <taxon>Methanobacteriota</taxon>
        <taxon>Stenosarchaea group</taxon>
        <taxon>Halobacteria</taxon>
        <taxon>Halobacteriales</taxon>
        <taxon>Natrialbaceae</taxon>
        <taxon>Haloterrigena</taxon>
    </lineage>
</organism>
<evidence type="ECO:0000313" key="1">
    <source>
        <dbReference type="EMBL" id="ADB61891.1"/>
    </source>
</evidence>